<evidence type="ECO:0000256" key="2">
    <source>
        <dbReference type="SAM" id="Phobius"/>
    </source>
</evidence>
<evidence type="ECO:0000313" key="4">
    <source>
        <dbReference type="Proteomes" id="UP000291591"/>
    </source>
</evidence>
<dbReference type="EMBL" id="SHKL01000001">
    <property type="protein sequence ID" value="RZT83864.1"/>
    <property type="molecule type" value="Genomic_DNA"/>
</dbReference>
<accession>A0A4Q7USC2</accession>
<feature type="compositionally biased region" description="Basic and acidic residues" evidence="1">
    <location>
        <begin position="191"/>
        <end position="207"/>
    </location>
</feature>
<reference evidence="3 4" key="1">
    <citation type="submission" date="2019-02" db="EMBL/GenBank/DDBJ databases">
        <title>Sequencing the genomes of 1000 actinobacteria strains.</title>
        <authorList>
            <person name="Klenk H.-P."/>
        </authorList>
    </citation>
    <scope>NUCLEOTIDE SEQUENCE [LARGE SCALE GENOMIC DNA]</scope>
    <source>
        <strain evidence="3 4">DSM 45779</strain>
    </source>
</reference>
<feature type="region of interest" description="Disordered" evidence="1">
    <location>
        <begin position="187"/>
        <end position="208"/>
    </location>
</feature>
<comment type="caution">
    <text evidence="3">The sequence shown here is derived from an EMBL/GenBank/DDBJ whole genome shotgun (WGS) entry which is preliminary data.</text>
</comment>
<protein>
    <recommendedName>
        <fullName evidence="5">Integral membrane protein</fullName>
    </recommendedName>
</protein>
<organism evidence="3 4">
    <name type="scientific">Pseudonocardia sediminis</name>
    <dbReference type="NCBI Taxonomy" id="1397368"/>
    <lineage>
        <taxon>Bacteria</taxon>
        <taxon>Bacillati</taxon>
        <taxon>Actinomycetota</taxon>
        <taxon>Actinomycetes</taxon>
        <taxon>Pseudonocardiales</taxon>
        <taxon>Pseudonocardiaceae</taxon>
        <taxon>Pseudonocardia</taxon>
    </lineage>
</organism>
<evidence type="ECO:0000256" key="1">
    <source>
        <dbReference type="SAM" id="MobiDB-lite"/>
    </source>
</evidence>
<feature type="transmembrane region" description="Helical" evidence="2">
    <location>
        <begin position="65"/>
        <end position="87"/>
    </location>
</feature>
<name>A0A4Q7USC2_PSEST</name>
<dbReference type="OrthoDB" id="8535577at2"/>
<keyword evidence="4" id="KW-1185">Reference proteome</keyword>
<keyword evidence="2" id="KW-1133">Transmembrane helix</keyword>
<proteinExistence type="predicted"/>
<evidence type="ECO:0000313" key="3">
    <source>
        <dbReference type="EMBL" id="RZT83864.1"/>
    </source>
</evidence>
<gene>
    <name evidence="3" type="ORF">EV383_0688</name>
</gene>
<dbReference type="Proteomes" id="UP000291591">
    <property type="component" value="Unassembled WGS sequence"/>
</dbReference>
<feature type="transmembrane region" description="Helical" evidence="2">
    <location>
        <begin position="153"/>
        <end position="172"/>
    </location>
</feature>
<keyword evidence="2" id="KW-0812">Transmembrane</keyword>
<dbReference type="AlphaFoldDB" id="A0A4Q7USC2"/>
<evidence type="ECO:0008006" key="5">
    <source>
        <dbReference type="Google" id="ProtNLM"/>
    </source>
</evidence>
<sequence>MLGALVVTFVVTRVVTRLIRAGRGPFRDMSVGGVHLHHQVFGIFLLLGTGAVEIAYRPGPPWQEVVAVLFGVGAALTLDEFALWLRLDDVYWSPEGRRSVDAVLLAVVVGLMLLLGFSPFDDDSGDGAAVASVVASVNVLFALVALLKGRTVLGVTGLFVPILSIVAALRLARPESFWGKRFYPAGSRKRERSEHRFPPGRRQRWDPVVDLFAGRSQPAEQDAPKP</sequence>
<feature type="transmembrane region" description="Helical" evidence="2">
    <location>
        <begin position="99"/>
        <end position="117"/>
    </location>
</feature>
<feature type="transmembrane region" description="Helical" evidence="2">
    <location>
        <begin position="129"/>
        <end position="147"/>
    </location>
</feature>
<feature type="transmembrane region" description="Helical" evidence="2">
    <location>
        <begin position="37"/>
        <end position="56"/>
    </location>
</feature>
<keyword evidence="2" id="KW-0472">Membrane</keyword>